<reference evidence="2" key="1">
    <citation type="submission" date="2016-10" db="EMBL/GenBank/DDBJ databases">
        <authorList>
            <person name="Varghese N."/>
            <person name="Submissions S."/>
        </authorList>
    </citation>
    <scope>NUCLEOTIDE SEQUENCE [LARGE SCALE GENOMIC DNA]</scope>
    <source>
        <strain evidence="2">OK042</strain>
    </source>
</reference>
<dbReference type="STRING" id="1884381.SAMN05518846_12537"/>
<sequence>MERDDQMIERFECQWCGYVEDVRSVGEEHIDTGQACSCCGMTDIDSHI</sequence>
<gene>
    <name evidence="1" type="ORF">SAMN05518846_12537</name>
</gene>
<organism evidence="1 2">
    <name type="scientific">Brevibacillus centrosporus</name>
    <dbReference type="NCBI Taxonomy" id="54910"/>
    <lineage>
        <taxon>Bacteria</taxon>
        <taxon>Bacillati</taxon>
        <taxon>Bacillota</taxon>
        <taxon>Bacilli</taxon>
        <taxon>Bacillales</taxon>
        <taxon>Paenibacillaceae</taxon>
        <taxon>Brevibacillus</taxon>
    </lineage>
</organism>
<evidence type="ECO:0000313" key="2">
    <source>
        <dbReference type="Proteomes" id="UP000198915"/>
    </source>
</evidence>
<keyword evidence="2" id="KW-1185">Reference proteome</keyword>
<dbReference type="AlphaFoldDB" id="A0A1I4DSK9"/>
<dbReference type="Proteomes" id="UP000198915">
    <property type="component" value="Unassembled WGS sequence"/>
</dbReference>
<evidence type="ECO:0000313" key="1">
    <source>
        <dbReference type="EMBL" id="SFK94931.1"/>
    </source>
</evidence>
<protein>
    <submittedName>
        <fullName evidence="1">Uncharacterized protein</fullName>
    </submittedName>
</protein>
<dbReference type="EMBL" id="FORT01000025">
    <property type="protein sequence ID" value="SFK94931.1"/>
    <property type="molecule type" value="Genomic_DNA"/>
</dbReference>
<name>A0A1I4DSK9_9BACL</name>
<dbReference type="RefSeq" id="WP_175530617.1">
    <property type="nucleotide sequence ID" value="NZ_CP183838.1"/>
</dbReference>
<accession>A0A1I4DSK9</accession>
<proteinExistence type="predicted"/>